<dbReference type="AlphaFoldDB" id="A0A916VYH4"/>
<organism evidence="2 3">
    <name type="scientific">Nitratireductor aestuarii</name>
    <dbReference type="NCBI Taxonomy" id="1735103"/>
    <lineage>
        <taxon>Bacteria</taxon>
        <taxon>Pseudomonadati</taxon>
        <taxon>Pseudomonadota</taxon>
        <taxon>Alphaproteobacteria</taxon>
        <taxon>Hyphomicrobiales</taxon>
        <taxon>Phyllobacteriaceae</taxon>
        <taxon>Nitratireductor</taxon>
    </lineage>
</organism>
<keyword evidence="1" id="KW-0812">Transmembrane</keyword>
<protein>
    <submittedName>
        <fullName evidence="2">Uncharacterized protein</fullName>
    </submittedName>
</protein>
<reference evidence="2" key="2">
    <citation type="submission" date="2020-09" db="EMBL/GenBank/DDBJ databases">
        <authorList>
            <person name="Sun Q."/>
            <person name="Zhou Y."/>
        </authorList>
    </citation>
    <scope>NUCLEOTIDE SEQUENCE</scope>
    <source>
        <strain evidence="2">CGMCC 1.15320</strain>
    </source>
</reference>
<gene>
    <name evidence="2" type="ORF">GCM10011385_02240</name>
</gene>
<evidence type="ECO:0000313" key="3">
    <source>
        <dbReference type="Proteomes" id="UP000636264"/>
    </source>
</evidence>
<comment type="caution">
    <text evidence="2">The sequence shown here is derived from an EMBL/GenBank/DDBJ whole genome shotgun (WGS) entry which is preliminary data.</text>
</comment>
<evidence type="ECO:0000313" key="2">
    <source>
        <dbReference type="EMBL" id="GGA52477.1"/>
    </source>
</evidence>
<reference evidence="2" key="1">
    <citation type="journal article" date="2014" name="Int. J. Syst. Evol. Microbiol.">
        <title>Complete genome sequence of Corynebacterium casei LMG S-19264T (=DSM 44701T), isolated from a smear-ripened cheese.</title>
        <authorList>
            <consortium name="US DOE Joint Genome Institute (JGI-PGF)"/>
            <person name="Walter F."/>
            <person name="Albersmeier A."/>
            <person name="Kalinowski J."/>
            <person name="Ruckert C."/>
        </authorList>
    </citation>
    <scope>NUCLEOTIDE SEQUENCE</scope>
    <source>
        <strain evidence="2">CGMCC 1.15320</strain>
    </source>
</reference>
<evidence type="ECO:0000256" key="1">
    <source>
        <dbReference type="SAM" id="Phobius"/>
    </source>
</evidence>
<accession>A0A916VYH4</accession>
<keyword evidence="1" id="KW-1133">Transmembrane helix</keyword>
<feature type="transmembrane region" description="Helical" evidence="1">
    <location>
        <begin position="26"/>
        <end position="44"/>
    </location>
</feature>
<keyword evidence="1" id="KW-0472">Membrane</keyword>
<name>A0A916VYH4_9HYPH</name>
<keyword evidence="3" id="KW-1185">Reference proteome</keyword>
<dbReference type="Proteomes" id="UP000636264">
    <property type="component" value="Unassembled WGS sequence"/>
</dbReference>
<dbReference type="RefSeq" id="WP_188719082.1">
    <property type="nucleotide sequence ID" value="NZ_BMIF01000001.1"/>
</dbReference>
<proteinExistence type="predicted"/>
<sequence length="211" mass="23180">MAKWLVQKALLDGDGPEKFHTTAQRYANSTWFWIITAVAVWYFFGWGWAILPAALALAATGSSILATRVAYKLEELKEPKEQFAGAQIENIVRTYGQFLESSAPLPGCVADVTKLPFPKEDIKTALKAAMHLSNPSERTALATGYVSLASWQEGVGPDDMGLDISKLSDQIAPQKQAQMVLDMVESSHVFMDQVKAEEASLWQELTDSGLI</sequence>
<dbReference type="EMBL" id="BMIF01000001">
    <property type="protein sequence ID" value="GGA52477.1"/>
    <property type="molecule type" value="Genomic_DNA"/>
</dbReference>